<dbReference type="AlphaFoldDB" id="A0A914XW82"/>
<dbReference type="Pfam" id="PF01753">
    <property type="entry name" value="zf-MYND"/>
    <property type="match status" value="1"/>
</dbReference>
<evidence type="ECO:0000256" key="2">
    <source>
        <dbReference type="ARBA" id="ARBA00022771"/>
    </source>
</evidence>
<evidence type="ECO:0000256" key="1">
    <source>
        <dbReference type="ARBA" id="ARBA00022723"/>
    </source>
</evidence>
<keyword evidence="6" id="KW-1185">Reference proteome</keyword>
<protein>
    <submittedName>
        <fullName evidence="7">MYND-type domain-containing protein</fullName>
    </submittedName>
</protein>
<sequence length="103" mass="11978">MKQKFIEGLKTFRPNCIVSIINPYMRMAQDMQSMIRVESPEFIRLDPTSADKKCYCCGKESKILPCSKCLMAKYCSKECQKADWIQFNHKDICNHLKALSTFV</sequence>
<evidence type="ECO:0000256" key="3">
    <source>
        <dbReference type="ARBA" id="ARBA00022833"/>
    </source>
</evidence>
<feature type="domain" description="MYND-type" evidence="5">
    <location>
        <begin position="54"/>
        <end position="93"/>
    </location>
</feature>
<keyword evidence="2 4" id="KW-0863">Zinc-finger</keyword>
<evidence type="ECO:0000256" key="4">
    <source>
        <dbReference type="PROSITE-ProRule" id="PRU00134"/>
    </source>
</evidence>
<keyword evidence="1" id="KW-0479">Metal-binding</keyword>
<evidence type="ECO:0000313" key="7">
    <source>
        <dbReference type="WBParaSite" id="PSU_v2.g10043.t1"/>
    </source>
</evidence>
<dbReference type="Proteomes" id="UP000887577">
    <property type="component" value="Unplaced"/>
</dbReference>
<proteinExistence type="predicted"/>
<evidence type="ECO:0000313" key="6">
    <source>
        <dbReference type="Proteomes" id="UP000887577"/>
    </source>
</evidence>
<dbReference type="PROSITE" id="PS01360">
    <property type="entry name" value="ZF_MYND_1"/>
    <property type="match status" value="1"/>
</dbReference>
<organism evidence="6 7">
    <name type="scientific">Panagrolaimus superbus</name>
    <dbReference type="NCBI Taxonomy" id="310955"/>
    <lineage>
        <taxon>Eukaryota</taxon>
        <taxon>Metazoa</taxon>
        <taxon>Ecdysozoa</taxon>
        <taxon>Nematoda</taxon>
        <taxon>Chromadorea</taxon>
        <taxon>Rhabditida</taxon>
        <taxon>Tylenchina</taxon>
        <taxon>Panagrolaimomorpha</taxon>
        <taxon>Panagrolaimoidea</taxon>
        <taxon>Panagrolaimidae</taxon>
        <taxon>Panagrolaimus</taxon>
    </lineage>
</organism>
<dbReference type="Gene3D" id="6.10.140.2220">
    <property type="match status" value="1"/>
</dbReference>
<reference evidence="7" key="1">
    <citation type="submission" date="2022-11" db="UniProtKB">
        <authorList>
            <consortium name="WormBaseParasite"/>
        </authorList>
    </citation>
    <scope>IDENTIFICATION</scope>
</reference>
<dbReference type="GO" id="GO:0008270">
    <property type="term" value="F:zinc ion binding"/>
    <property type="evidence" value="ECO:0007669"/>
    <property type="project" value="UniProtKB-KW"/>
</dbReference>
<dbReference type="WBParaSite" id="PSU_v2.g10043.t1">
    <property type="protein sequence ID" value="PSU_v2.g10043.t1"/>
    <property type="gene ID" value="PSU_v2.g10043"/>
</dbReference>
<dbReference type="PROSITE" id="PS50865">
    <property type="entry name" value="ZF_MYND_2"/>
    <property type="match status" value="1"/>
</dbReference>
<dbReference type="InterPro" id="IPR002893">
    <property type="entry name" value="Znf_MYND"/>
</dbReference>
<name>A0A914XW82_9BILA</name>
<evidence type="ECO:0000259" key="5">
    <source>
        <dbReference type="PROSITE" id="PS50865"/>
    </source>
</evidence>
<keyword evidence="3" id="KW-0862">Zinc</keyword>
<accession>A0A914XW82</accession>
<dbReference type="SUPFAM" id="SSF144232">
    <property type="entry name" value="HIT/MYND zinc finger-like"/>
    <property type="match status" value="1"/>
</dbReference>